<organism evidence="2 3">
    <name type="scientific">Candidatus Contendobacter odensis Run_B_J11</name>
    <dbReference type="NCBI Taxonomy" id="1400861"/>
    <lineage>
        <taxon>Bacteria</taxon>
        <taxon>Pseudomonadati</taxon>
        <taxon>Pseudomonadota</taxon>
        <taxon>Gammaproteobacteria</taxon>
        <taxon>Candidatus Competibacteraceae</taxon>
        <taxon>Candidatus Contendibacter</taxon>
    </lineage>
</organism>
<keyword evidence="3" id="KW-1185">Reference proteome</keyword>
<gene>
    <name evidence="2" type="ORF">BN874_1720001</name>
</gene>
<dbReference type="SUPFAM" id="SSF47413">
    <property type="entry name" value="lambda repressor-like DNA-binding domains"/>
    <property type="match status" value="1"/>
</dbReference>
<comment type="caution">
    <text evidence="2">The sequence shown here is derived from an EMBL/GenBank/DDBJ whole genome shotgun (WGS) entry which is preliminary data.</text>
</comment>
<dbReference type="GO" id="GO:0003677">
    <property type="term" value="F:DNA binding"/>
    <property type="evidence" value="ECO:0007669"/>
    <property type="project" value="InterPro"/>
</dbReference>
<evidence type="ECO:0000313" key="2">
    <source>
        <dbReference type="EMBL" id="CDH44535.1"/>
    </source>
</evidence>
<evidence type="ECO:0000313" key="3">
    <source>
        <dbReference type="Proteomes" id="UP000019184"/>
    </source>
</evidence>
<proteinExistence type="predicted"/>
<feature type="domain" description="HTH cro/C1-type" evidence="1">
    <location>
        <begin position="32"/>
        <end position="92"/>
    </location>
</feature>
<dbReference type="PROSITE" id="PS50943">
    <property type="entry name" value="HTH_CROC1"/>
    <property type="match status" value="1"/>
</dbReference>
<dbReference type="Gene3D" id="1.10.260.40">
    <property type="entry name" value="lambda repressor-like DNA-binding domains"/>
    <property type="match status" value="1"/>
</dbReference>
<name>A0A7U7J3T4_9GAMM</name>
<dbReference type="SMART" id="SM00530">
    <property type="entry name" value="HTH_XRE"/>
    <property type="match status" value="1"/>
</dbReference>
<protein>
    <submittedName>
        <fullName evidence="2">Helix-turn-helix domain protein</fullName>
    </submittedName>
</protein>
<dbReference type="EMBL" id="CBTK010000082">
    <property type="protein sequence ID" value="CDH44535.1"/>
    <property type="molecule type" value="Genomic_DNA"/>
</dbReference>
<dbReference type="CDD" id="cd00093">
    <property type="entry name" value="HTH_XRE"/>
    <property type="match status" value="1"/>
</dbReference>
<evidence type="ECO:0000259" key="1">
    <source>
        <dbReference type="PROSITE" id="PS50943"/>
    </source>
</evidence>
<dbReference type="Proteomes" id="UP000019184">
    <property type="component" value="Unassembled WGS sequence"/>
</dbReference>
<sequence>MPIYRVVRLIALYLLLLQIKLCGVPMDFGSYVRQLREQRREINRRYSIRQTAQRIGIEPAHLSKIERGDVPSPSEETIRRLAADLGEDVDVLLALAGKVSSDICEAITQRPILFAELIRGLSDVPDADLMALVCKVRNGEW</sequence>
<reference evidence="2 3" key="1">
    <citation type="journal article" date="2014" name="ISME J.">
        <title>Candidatus Competibacter-lineage genomes retrieved from metagenomes reveal functional metabolic diversity.</title>
        <authorList>
            <person name="McIlroy S.J."/>
            <person name="Albertsen M."/>
            <person name="Andresen E.K."/>
            <person name="Saunders A.M."/>
            <person name="Kristiansen R."/>
            <person name="Stokholm-Bjerregaard M."/>
            <person name="Nielsen K.L."/>
            <person name="Nielsen P.H."/>
        </authorList>
    </citation>
    <scope>NUCLEOTIDE SEQUENCE [LARGE SCALE GENOMIC DNA]</scope>
    <source>
        <strain evidence="2 3">Run_B_J11</strain>
    </source>
</reference>
<accession>A0A7U7J3T4</accession>
<dbReference type="InterPro" id="IPR001387">
    <property type="entry name" value="Cro/C1-type_HTH"/>
</dbReference>
<dbReference type="InterPro" id="IPR010982">
    <property type="entry name" value="Lambda_DNA-bd_dom_sf"/>
</dbReference>
<dbReference type="AlphaFoldDB" id="A0A7U7J3T4"/>
<dbReference type="Pfam" id="PF13560">
    <property type="entry name" value="HTH_31"/>
    <property type="match status" value="1"/>
</dbReference>